<proteinExistence type="predicted"/>
<dbReference type="GO" id="GO:0016747">
    <property type="term" value="F:acyltransferase activity, transferring groups other than amino-acyl groups"/>
    <property type="evidence" value="ECO:0007669"/>
    <property type="project" value="InterPro"/>
</dbReference>
<sequence length="194" mass="21300">MQITSAWRSRGRVVVDPKHYAVEETLKNGTAVTIRAARPGDGDKIREAFRNLEAETIYTRFFGYKTEVTDAELARITGSDFDQDVALLVTVGSNGTETVIGGASCFATDAAAPDRSAEIAFTVEEDYQGLGITSSLLRHLVRIARDKGLHRLEADVLARNLPMLSVFRRSGLPMTLRHENDTVHVTLSLLPLAE</sequence>
<organism evidence="2 3">
    <name type="scientific">Rhodopila globiformis</name>
    <name type="common">Rhodopseudomonas globiformis</name>
    <dbReference type="NCBI Taxonomy" id="1071"/>
    <lineage>
        <taxon>Bacteria</taxon>
        <taxon>Pseudomonadati</taxon>
        <taxon>Pseudomonadota</taxon>
        <taxon>Alphaproteobacteria</taxon>
        <taxon>Acetobacterales</taxon>
        <taxon>Acetobacteraceae</taxon>
        <taxon>Rhodopila</taxon>
    </lineage>
</organism>
<comment type="caution">
    <text evidence="2">The sequence shown here is derived from an EMBL/GenBank/DDBJ whole genome shotgun (WGS) entry which is preliminary data.</text>
</comment>
<reference evidence="2 3" key="1">
    <citation type="journal article" date="2018" name="Arch. Microbiol.">
        <title>New insights into the metabolic potential of the phototrophic purple bacterium Rhodopila globiformis DSM 161(T) from its draft genome sequence and evidence for a vanadium-dependent nitrogenase.</title>
        <authorList>
            <person name="Imhoff J.F."/>
            <person name="Rahn T."/>
            <person name="Kunzel S."/>
            <person name="Neulinger S.C."/>
        </authorList>
    </citation>
    <scope>NUCLEOTIDE SEQUENCE [LARGE SCALE GENOMIC DNA]</scope>
    <source>
        <strain evidence="2 3">DSM 161</strain>
    </source>
</reference>
<dbReference type="InterPro" id="IPR016181">
    <property type="entry name" value="Acyl_CoA_acyltransferase"/>
</dbReference>
<dbReference type="Pfam" id="PF00583">
    <property type="entry name" value="Acetyltransf_1"/>
    <property type="match status" value="1"/>
</dbReference>
<evidence type="ECO:0000313" key="2">
    <source>
        <dbReference type="EMBL" id="PPQ30988.1"/>
    </source>
</evidence>
<dbReference type="AlphaFoldDB" id="A0A2S6N8Q3"/>
<dbReference type="Proteomes" id="UP000239724">
    <property type="component" value="Unassembled WGS sequence"/>
</dbReference>
<gene>
    <name evidence="2" type="ORF">CCS01_18295</name>
</gene>
<name>A0A2S6N8Q3_RHOGL</name>
<keyword evidence="3" id="KW-1185">Reference proteome</keyword>
<dbReference type="PROSITE" id="PS51186">
    <property type="entry name" value="GNAT"/>
    <property type="match status" value="1"/>
</dbReference>
<evidence type="ECO:0000259" key="1">
    <source>
        <dbReference type="PROSITE" id="PS51186"/>
    </source>
</evidence>
<accession>A0A2S6N8Q3</accession>
<dbReference type="InterPro" id="IPR000182">
    <property type="entry name" value="GNAT_dom"/>
</dbReference>
<dbReference type="Gene3D" id="3.40.630.30">
    <property type="match status" value="1"/>
</dbReference>
<dbReference type="SUPFAM" id="SSF55729">
    <property type="entry name" value="Acyl-CoA N-acyltransferases (Nat)"/>
    <property type="match status" value="1"/>
</dbReference>
<dbReference type="EMBL" id="NHRY01000201">
    <property type="protein sequence ID" value="PPQ30988.1"/>
    <property type="molecule type" value="Genomic_DNA"/>
</dbReference>
<dbReference type="CDD" id="cd04301">
    <property type="entry name" value="NAT_SF"/>
    <property type="match status" value="1"/>
</dbReference>
<evidence type="ECO:0000313" key="3">
    <source>
        <dbReference type="Proteomes" id="UP000239724"/>
    </source>
</evidence>
<feature type="domain" description="N-acetyltransferase" evidence="1">
    <location>
        <begin position="32"/>
        <end position="194"/>
    </location>
</feature>
<protein>
    <recommendedName>
        <fullName evidence="1">N-acetyltransferase domain-containing protein</fullName>
    </recommendedName>
</protein>